<evidence type="ECO:0000256" key="4">
    <source>
        <dbReference type="ARBA" id="ARBA00023002"/>
    </source>
</evidence>
<reference evidence="12 13" key="1">
    <citation type="journal article" date="2019" name="Nat. Ecol. Evol.">
        <title>Megaphylogeny resolves global patterns of mushroom evolution.</title>
        <authorList>
            <person name="Varga T."/>
            <person name="Krizsan K."/>
            <person name="Foldi C."/>
            <person name="Dima B."/>
            <person name="Sanchez-Garcia M."/>
            <person name="Sanchez-Ramirez S."/>
            <person name="Szollosi G.J."/>
            <person name="Szarkandi J.G."/>
            <person name="Papp V."/>
            <person name="Albert L."/>
            <person name="Andreopoulos W."/>
            <person name="Angelini C."/>
            <person name="Antonin V."/>
            <person name="Barry K.W."/>
            <person name="Bougher N.L."/>
            <person name="Buchanan P."/>
            <person name="Buyck B."/>
            <person name="Bense V."/>
            <person name="Catcheside P."/>
            <person name="Chovatia M."/>
            <person name="Cooper J."/>
            <person name="Damon W."/>
            <person name="Desjardin D."/>
            <person name="Finy P."/>
            <person name="Geml J."/>
            <person name="Haridas S."/>
            <person name="Hughes K."/>
            <person name="Justo A."/>
            <person name="Karasinski D."/>
            <person name="Kautmanova I."/>
            <person name="Kiss B."/>
            <person name="Kocsube S."/>
            <person name="Kotiranta H."/>
            <person name="LaButti K.M."/>
            <person name="Lechner B.E."/>
            <person name="Liimatainen K."/>
            <person name="Lipzen A."/>
            <person name="Lukacs Z."/>
            <person name="Mihaltcheva S."/>
            <person name="Morgado L.N."/>
            <person name="Niskanen T."/>
            <person name="Noordeloos M.E."/>
            <person name="Ohm R.A."/>
            <person name="Ortiz-Santana B."/>
            <person name="Ovrebo C."/>
            <person name="Racz N."/>
            <person name="Riley R."/>
            <person name="Savchenko A."/>
            <person name="Shiryaev A."/>
            <person name="Soop K."/>
            <person name="Spirin V."/>
            <person name="Szebenyi C."/>
            <person name="Tomsovsky M."/>
            <person name="Tulloss R.E."/>
            <person name="Uehling J."/>
            <person name="Grigoriev I.V."/>
            <person name="Vagvolgyi C."/>
            <person name="Papp T."/>
            <person name="Martin F.M."/>
            <person name="Miettinen O."/>
            <person name="Hibbett D.S."/>
            <person name="Nagy L.G."/>
        </authorList>
    </citation>
    <scope>NUCLEOTIDE SEQUENCE [LARGE SCALE GENOMIC DNA]</scope>
    <source>
        <strain evidence="12 13">OMC1185</strain>
    </source>
</reference>
<gene>
    <name evidence="12" type="ORF">OE88DRAFT_1713587</name>
</gene>
<keyword evidence="6" id="KW-1015">Disulfide bond</keyword>
<evidence type="ECO:0000256" key="7">
    <source>
        <dbReference type="ARBA" id="ARBA00023180"/>
    </source>
</evidence>
<evidence type="ECO:0000313" key="12">
    <source>
        <dbReference type="EMBL" id="TFK49373.1"/>
    </source>
</evidence>
<dbReference type="Pfam" id="PF00394">
    <property type="entry name" value="Cu-oxidase"/>
    <property type="match status" value="1"/>
</dbReference>
<sequence length="644" mass="70409">MLSSALLALTLGTACARAAVTELWWNLTYVENAIPDGLAERRVVGVNGSWPPPSIDVTTNDTLVIHATNSLENVATLHHHGMFFNSTSWMDGALGVSQCGIPPGSTFTYTVPINSSGQHGTYWIHAHSKGQYVDGLRAPVVIHPPQEAYEYDDEYVIVLGDWYHDEHAVLLKQFINIANPGGAEPVPDSALIYYVHNGTYLPPIAGTTPTDWATSNVGYNENATLNFQPGKRYRLRIVNAGAFAGFYFWIDGHEMQIIEADGTDTAPQSVSMLNLAVAQRYSVLVYARNDTDSEAKNWAIHANMDTVMFDTVPDTLNPNVTSSISYTTPPSSLSQITQLDPADEYIDVDDTALVPVQAVPQLPPADRTIELEVSFDTMQDGTNHAMFNLITYDVPIVPAVFTQLSLGANASVAEAYGPLSFVLNHLDVVDIVLKNGDAGKHPFHLHGHQFQLIGRATDYTSDDPSLNPPLQEGEANPMRRDTVMVPSMGSATMRIVADNPGVWFFHCHIEWHLEVGLAIQLVEAPTIAQERAVGQVPQFMYDQCAAQNQPYSGNAAGHQDPYDMSGLTLGPYPQNNGWHARGIGAMFGCVLTAVIGMATVTWYSFGGNLTDEEVEQETRERQAKKAERGRFFGLGKAVRSMRAS</sequence>
<comment type="similarity">
    <text evidence="1">Belongs to the multicopper oxidase family.</text>
</comment>
<organism evidence="12 13">
    <name type="scientific">Heliocybe sulcata</name>
    <dbReference type="NCBI Taxonomy" id="5364"/>
    <lineage>
        <taxon>Eukaryota</taxon>
        <taxon>Fungi</taxon>
        <taxon>Dikarya</taxon>
        <taxon>Basidiomycota</taxon>
        <taxon>Agaricomycotina</taxon>
        <taxon>Agaricomycetes</taxon>
        <taxon>Gloeophyllales</taxon>
        <taxon>Gloeophyllaceae</taxon>
        <taxon>Heliocybe</taxon>
    </lineage>
</organism>
<evidence type="ECO:0000256" key="2">
    <source>
        <dbReference type="ARBA" id="ARBA00022723"/>
    </source>
</evidence>
<name>A0A5C3MWN3_9AGAM</name>
<dbReference type="InterPro" id="IPR001117">
    <property type="entry name" value="Cu-oxidase_2nd"/>
</dbReference>
<dbReference type="OrthoDB" id="2121828at2759"/>
<feature type="signal peptide" evidence="8">
    <location>
        <begin position="1"/>
        <end position="18"/>
    </location>
</feature>
<dbReference type="PROSITE" id="PS00080">
    <property type="entry name" value="MULTICOPPER_OXIDASE2"/>
    <property type="match status" value="1"/>
</dbReference>
<dbReference type="CDD" id="cd13899">
    <property type="entry name" value="CuRO_3_Fet3p"/>
    <property type="match status" value="1"/>
</dbReference>
<dbReference type="InterPro" id="IPR044130">
    <property type="entry name" value="CuRO_2_Fet3-like"/>
</dbReference>
<dbReference type="CDD" id="cd13877">
    <property type="entry name" value="CuRO_2_Fet3p_like"/>
    <property type="match status" value="1"/>
</dbReference>
<dbReference type="GO" id="GO:0005507">
    <property type="term" value="F:copper ion binding"/>
    <property type="evidence" value="ECO:0007669"/>
    <property type="project" value="InterPro"/>
</dbReference>
<keyword evidence="13" id="KW-1185">Reference proteome</keyword>
<evidence type="ECO:0000259" key="10">
    <source>
        <dbReference type="Pfam" id="PF07731"/>
    </source>
</evidence>
<dbReference type="GO" id="GO:0010106">
    <property type="term" value="P:cellular response to iron ion starvation"/>
    <property type="evidence" value="ECO:0007669"/>
    <property type="project" value="TreeGrafter"/>
</dbReference>
<dbReference type="InterPro" id="IPR008972">
    <property type="entry name" value="Cupredoxin"/>
</dbReference>
<dbReference type="CDD" id="cd13851">
    <property type="entry name" value="CuRO_1_Fet3p"/>
    <property type="match status" value="1"/>
</dbReference>
<dbReference type="InterPro" id="IPR011707">
    <property type="entry name" value="Cu-oxidase-like_N"/>
</dbReference>
<evidence type="ECO:0000256" key="1">
    <source>
        <dbReference type="ARBA" id="ARBA00010609"/>
    </source>
</evidence>
<evidence type="ECO:0000313" key="13">
    <source>
        <dbReference type="Proteomes" id="UP000305948"/>
    </source>
</evidence>
<dbReference type="Proteomes" id="UP000305948">
    <property type="component" value="Unassembled WGS sequence"/>
</dbReference>
<keyword evidence="7" id="KW-0325">Glycoprotein</keyword>
<dbReference type="Pfam" id="PF07731">
    <property type="entry name" value="Cu-oxidase_2"/>
    <property type="match status" value="1"/>
</dbReference>
<keyword evidence="5" id="KW-0186">Copper</keyword>
<feature type="chain" id="PRO_5022847949" evidence="8">
    <location>
        <begin position="19"/>
        <end position="644"/>
    </location>
</feature>
<dbReference type="PROSITE" id="PS00079">
    <property type="entry name" value="MULTICOPPER_OXIDASE1"/>
    <property type="match status" value="1"/>
</dbReference>
<dbReference type="AlphaFoldDB" id="A0A5C3MWN3"/>
<keyword evidence="4" id="KW-0560">Oxidoreductase</keyword>
<dbReference type="InterPro" id="IPR002355">
    <property type="entry name" value="Cu_oxidase_Cu_BS"/>
</dbReference>
<dbReference type="Pfam" id="PF07732">
    <property type="entry name" value="Cu-oxidase_3"/>
    <property type="match status" value="1"/>
</dbReference>
<feature type="domain" description="Plastocyanin-like" evidence="9">
    <location>
        <begin position="153"/>
        <end position="327"/>
    </location>
</feature>
<dbReference type="SUPFAM" id="SSF49503">
    <property type="entry name" value="Cupredoxins"/>
    <property type="match status" value="3"/>
</dbReference>
<evidence type="ECO:0000256" key="6">
    <source>
        <dbReference type="ARBA" id="ARBA00023157"/>
    </source>
</evidence>
<evidence type="ECO:0000256" key="8">
    <source>
        <dbReference type="SAM" id="SignalP"/>
    </source>
</evidence>
<dbReference type="GO" id="GO:0033215">
    <property type="term" value="P:reductive iron assimilation"/>
    <property type="evidence" value="ECO:0007669"/>
    <property type="project" value="TreeGrafter"/>
</dbReference>
<accession>A0A5C3MWN3</accession>
<evidence type="ECO:0000259" key="11">
    <source>
        <dbReference type="Pfam" id="PF07732"/>
    </source>
</evidence>
<dbReference type="GO" id="GO:0033573">
    <property type="term" value="C:high-affinity iron permease complex"/>
    <property type="evidence" value="ECO:0007669"/>
    <property type="project" value="TreeGrafter"/>
</dbReference>
<feature type="domain" description="Plastocyanin-like" evidence="10">
    <location>
        <begin position="419"/>
        <end position="525"/>
    </location>
</feature>
<dbReference type="PANTHER" id="PTHR11709">
    <property type="entry name" value="MULTI-COPPER OXIDASE"/>
    <property type="match status" value="1"/>
</dbReference>
<proteinExistence type="inferred from homology"/>
<feature type="domain" description="Plastocyanin-like" evidence="11">
    <location>
        <begin position="32"/>
        <end position="146"/>
    </location>
</feature>
<dbReference type="EMBL" id="ML213516">
    <property type="protein sequence ID" value="TFK49373.1"/>
    <property type="molecule type" value="Genomic_DNA"/>
</dbReference>
<protein>
    <submittedName>
        <fullName evidence="12">Fet3 protein</fullName>
    </submittedName>
</protein>
<keyword evidence="2" id="KW-0479">Metal-binding</keyword>
<dbReference type="InterPro" id="IPR033138">
    <property type="entry name" value="Cu_oxidase_CS"/>
</dbReference>
<dbReference type="PANTHER" id="PTHR11709:SF361">
    <property type="entry name" value="IRON TRANSPORT MULTICOPPER OXIDASE FET3"/>
    <property type="match status" value="1"/>
</dbReference>
<evidence type="ECO:0000256" key="5">
    <source>
        <dbReference type="ARBA" id="ARBA00023008"/>
    </source>
</evidence>
<dbReference type="STRING" id="5364.A0A5C3MWN3"/>
<dbReference type="InterPro" id="IPR011706">
    <property type="entry name" value="Cu-oxidase_C"/>
</dbReference>
<dbReference type="GO" id="GO:0004322">
    <property type="term" value="F:ferroxidase activity"/>
    <property type="evidence" value="ECO:0007669"/>
    <property type="project" value="TreeGrafter"/>
</dbReference>
<evidence type="ECO:0000256" key="3">
    <source>
        <dbReference type="ARBA" id="ARBA00022729"/>
    </source>
</evidence>
<keyword evidence="3 8" id="KW-0732">Signal</keyword>
<dbReference type="Gene3D" id="2.60.40.420">
    <property type="entry name" value="Cupredoxins - blue copper proteins"/>
    <property type="match status" value="3"/>
</dbReference>
<dbReference type="InterPro" id="IPR045087">
    <property type="entry name" value="Cu-oxidase_fam"/>
</dbReference>
<evidence type="ECO:0000259" key="9">
    <source>
        <dbReference type="Pfam" id="PF00394"/>
    </source>
</evidence>